<sequence>MINLYFYVNNLNKIIKEVFKLPRTSRVKRETAIYHIMARSISEVQLFKSIDDKNKFLSYIKKYKNIFSFRVYAFCIMDNHIHLLIDSNGADISKFMHSINQCYAQYYNRKYNRNGHVFGDRFKSKIADSDSSIICMSAYIHNNPKDIKGFKNCVENYKYSSLGIYLGRHKDNFNLIDKDFILQYFNLDPILAVNHYFKFIKSRSKIDITDAAINEVEALNTSTDYKTYKEPLIRNVDPQQIIEFVSDSYNFKAFDINIKYNHKSSEFRAICVFLMRNLCDLNYSQICSILSNLTLSSVSQLCSKGYNIVHNTIKYNNIIDKFIGSTDYHAKTEYS</sequence>
<dbReference type="SUPFAM" id="SSF48295">
    <property type="entry name" value="TrpR-like"/>
    <property type="match status" value="1"/>
</dbReference>
<protein>
    <submittedName>
        <fullName evidence="2">Transposase</fullName>
    </submittedName>
</protein>
<dbReference type="PANTHER" id="PTHR34322:SF2">
    <property type="entry name" value="TRANSPOSASE IS200-LIKE DOMAIN-CONTAINING PROTEIN"/>
    <property type="match status" value="1"/>
</dbReference>
<dbReference type="Proteomes" id="UP000422764">
    <property type="component" value="Chromosome"/>
</dbReference>
<dbReference type="EMBL" id="CP046522">
    <property type="protein sequence ID" value="QGU95810.1"/>
    <property type="molecule type" value="Genomic_DNA"/>
</dbReference>
<evidence type="ECO:0000313" key="3">
    <source>
        <dbReference type="Proteomes" id="UP000422764"/>
    </source>
</evidence>
<dbReference type="InterPro" id="IPR036515">
    <property type="entry name" value="Transposase_17_sf"/>
</dbReference>
<feature type="domain" description="Transposase IS200-like" evidence="1">
    <location>
        <begin position="29"/>
        <end position="143"/>
    </location>
</feature>
<dbReference type="InterPro" id="IPR002686">
    <property type="entry name" value="Transposase_17"/>
</dbReference>
<dbReference type="PANTHER" id="PTHR34322">
    <property type="entry name" value="TRANSPOSASE, Y1_TNP DOMAIN-CONTAINING"/>
    <property type="match status" value="1"/>
</dbReference>
<dbReference type="AlphaFoldDB" id="A0A6I6EU17"/>
<dbReference type="GO" id="GO:0043565">
    <property type="term" value="F:sequence-specific DNA binding"/>
    <property type="evidence" value="ECO:0007669"/>
    <property type="project" value="InterPro"/>
</dbReference>
<reference evidence="2 3" key="1">
    <citation type="submission" date="2019-12" db="EMBL/GenBank/DDBJ databases">
        <title>Genome sequenceing of Clostridium bovifaecis.</title>
        <authorList>
            <person name="Yao Y."/>
        </authorList>
    </citation>
    <scope>NUCLEOTIDE SEQUENCE [LARGE SCALE GENOMIC DNA]</scope>
    <source>
        <strain evidence="2 3">BXX</strain>
    </source>
</reference>
<accession>A0A6I6EU17</accession>
<dbReference type="Gene3D" id="1.10.1750.10">
    <property type="match status" value="1"/>
</dbReference>
<evidence type="ECO:0000313" key="2">
    <source>
        <dbReference type="EMBL" id="QGU95810.1"/>
    </source>
</evidence>
<dbReference type="GO" id="GO:0004803">
    <property type="term" value="F:transposase activity"/>
    <property type="evidence" value="ECO:0007669"/>
    <property type="project" value="InterPro"/>
</dbReference>
<name>A0A6I6EU17_9CLOT</name>
<organism evidence="2 3">
    <name type="scientific">Clostridium bovifaecis</name>
    <dbReference type="NCBI Taxonomy" id="2184719"/>
    <lineage>
        <taxon>Bacteria</taxon>
        <taxon>Bacillati</taxon>
        <taxon>Bacillota</taxon>
        <taxon>Clostridia</taxon>
        <taxon>Eubacteriales</taxon>
        <taxon>Clostridiaceae</taxon>
        <taxon>Clostridium</taxon>
    </lineage>
</organism>
<evidence type="ECO:0000259" key="1">
    <source>
        <dbReference type="SMART" id="SM01321"/>
    </source>
</evidence>
<dbReference type="Gene3D" id="3.30.70.1290">
    <property type="entry name" value="Transposase IS200-like"/>
    <property type="match status" value="1"/>
</dbReference>
<keyword evidence="3" id="KW-1185">Reference proteome</keyword>
<dbReference type="SUPFAM" id="SSF143422">
    <property type="entry name" value="Transposase IS200-like"/>
    <property type="match status" value="1"/>
</dbReference>
<dbReference type="InterPro" id="IPR010921">
    <property type="entry name" value="Trp_repressor/repl_initiator"/>
</dbReference>
<dbReference type="SMART" id="SM01321">
    <property type="entry name" value="Y1_Tnp"/>
    <property type="match status" value="1"/>
</dbReference>
<proteinExistence type="predicted"/>
<dbReference type="Pfam" id="PF01797">
    <property type="entry name" value="Y1_Tnp"/>
    <property type="match status" value="1"/>
</dbReference>
<dbReference type="GO" id="GO:0006313">
    <property type="term" value="P:DNA transposition"/>
    <property type="evidence" value="ECO:0007669"/>
    <property type="project" value="InterPro"/>
</dbReference>
<gene>
    <name evidence="2" type="ORF">GOM49_12530</name>
</gene>